<dbReference type="GO" id="GO:0005737">
    <property type="term" value="C:cytoplasm"/>
    <property type="evidence" value="ECO:0007669"/>
    <property type="project" value="UniProtKB-SubCell"/>
</dbReference>
<dbReference type="InterPro" id="IPR001127">
    <property type="entry name" value="PTS_EIIA_1_perm"/>
</dbReference>
<evidence type="ECO:0000256" key="3">
    <source>
        <dbReference type="ARBA" id="ARBA00022597"/>
    </source>
</evidence>
<dbReference type="NCBIfam" id="TIGR00830">
    <property type="entry name" value="PTBA"/>
    <property type="match status" value="1"/>
</dbReference>
<keyword evidence="6" id="KW-0418">Kinase</keyword>
<reference evidence="8 9" key="1">
    <citation type="submission" date="2019-08" db="EMBL/GenBank/DDBJ databases">
        <title>In-depth cultivation of the pig gut microbiome towards novel bacterial diversity and tailored functional studies.</title>
        <authorList>
            <person name="Wylensek D."/>
            <person name="Hitch T.C.A."/>
            <person name="Clavel T."/>
        </authorList>
    </citation>
    <scope>NUCLEOTIDE SEQUENCE [LARGE SCALE GENOMIC DNA]</scope>
    <source>
        <strain evidence="8 9">Bifido-178-WT-2B</strain>
    </source>
</reference>
<dbReference type="GO" id="GO:0016301">
    <property type="term" value="F:kinase activity"/>
    <property type="evidence" value="ECO:0007669"/>
    <property type="project" value="UniProtKB-KW"/>
</dbReference>
<name>A0A6A8MAU1_9LACO</name>
<feature type="domain" description="PTS EIIA type-1" evidence="7">
    <location>
        <begin position="33"/>
        <end position="137"/>
    </location>
</feature>
<dbReference type="GO" id="GO:0009401">
    <property type="term" value="P:phosphoenolpyruvate-dependent sugar phosphotransferase system"/>
    <property type="evidence" value="ECO:0007669"/>
    <property type="project" value="UniProtKB-KW"/>
</dbReference>
<dbReference type="PANTHER" id="PTHR45008:SF1">
    <property type="entry name" value="PTS SYSTEM GLUCOSE-SPECIFIC EIIA COMPONENT"/>
    <property type="match status" value="1"/>
</dbReference>
<evidence type="ECO:0000313" key="9">
    <source>
        <dbReference type="Proteomes" id="UP000438120"/>
    </source>
</evidence>
<keyword evidence="4" id="KW-0808">Transferase</keyword>
<dbReference type="InterPro" id="IPR050890">
    <property type="entry name" value="PTS_EIIA_component"/>
</dbReference>
<sequence>MFRIFDLLKSRARLSKVLAPVQGRLFPLEDVNDEIFASKGLGEGFAVQPSSDLIYAPLNGTVTSLFPTNHEIGIRTKEGLDLLIHLGLNTVELGGGGCDILVEAGQEVKKGQLLATMNRKLLRGLGYDDTVIVTYTNDQILKGISVPVFFREINAKRTVQTISYLS</sequence>
<dbReference type="SUPFAM" id="SSF51261">
    <property type="entry name" value="Duplicated hybrid motif"/>
    <property type="match status" value="1"/>
</dbReference>
<evidence type="ECO:0000256" key="5">
    <source>
        <dbReference type="ARBA" id="ARBA00022683"/>
    </source>
</evidence>
<evidence type="ECO:0000256" key="2">
    <source>
        <dbReference type="ARBA" id="ARBA00022448"/>
    </source>
</evidence>
<keyword evidence="2" id="KW-0813">Transport</keyword>
<dbReference type="Pfam" id="PF00358">
    <property type="entry name" value="PTS_EIIA_1"/>
    <property type="match status" value="1"/>
</dbReference>
<dbReference type="AlphaFoldDB" id="A0A6A8MAU1"/>
<gene>
    <name evidence="8" type="ORF">FYJ62_03665</name>
</gene>
<keyword evidence="9" id="KW-1185">Reference proteome</keyword>
<evidence type="ECO:0000256" key="1">
    <source>
        <dbReference type="ARBA" id="ARBA00004496"/>
    </source>
</evidence>
<proteinExistence type="predicted"/>
<evidence type="ECO:0000259" key="7">
    <source>
        <dbReference type="PROSITE" id="PS51093"/>
    </source>
</evidence>
<evidence type="ECO:0000256" key="4">
    <source>
        <dbReference type="ARBA" id="ARBA00022679"/>
    </source>
</evidence>
<dbReference type="PROSITE" id="PS51093">
    <property type="entry name" value="PTS_EIIA_TYPE_1"/>
    <property type="match status" value="1"/>
</dbReference>
<dbReference type="PROSITE" id="PS00371">
    <property type="entry name" value="PTS_EIIA_TYPE_1_HIS"/>
    <property type="match status" value="1"/>
</dbReference>
<dbReference type="EMBL" id="VUMX01000007">
    <property type="protein sequence ID" value="MST86758.1"/>
    <property type="molecule type" value="Genomic_DNA"/>
</dbReference>
<comment type="caution">
    <text evidence="8">The sequence shown here is derived from an EMBL/GenBank/DDBJ whole genome shotgun (WGS) entry which is preliminary data.</text>
</comment>
<keyword evidence="3 8" id="KW-0762">Sugar transport</keyword>
<dbReference type="Proteomes" id="UP000438120">
    <property type="component" value="Unassembled WGS sequence"/>
</dbReference>
<dbReference type="PANTHER" id="PTHR45008">
    <property type="entry name" value="PTS SYSTEM GLUCOSE-SPECIFIC EIIA COMPONENT"/>
    <property type="match status" value="1"/>
</dbReference>
<keyword evidence="5" id="KW-0598">Phosphotransferase system</keyword>
<evidence type="ECO:0000313" key="8">
    <source>
        <dbReference type="EMBL" id="MST86758.1"/>
    </source>
</evidence>
<evidence type="ECO:0000256" key="6">
    <source>
        <dbReference type="ARBA" id="ARBA00022777"/>
    </source>
</evidence>
<organism evidence="8 9">
    <name type="scientific">Lactobacillus porci</name>
    <dbReference type="NCBI Taxonomy" id="2012477"/>
    <lineage>
        <taxon>Bacteria</taxon>
        <taxon>Bacillati</taxon>
        <taxon>Bacillota</taxon>
        <taxon>Bacilli</taxon>
        <taxon>Lactobacillales</taxon>
        <taxon>Lactobacillaceae</taxon>
        <taxon>Lactobacillus</taxon>
    </lineage>
</organism>
<dbReference type="InterPro" id="IPR011055">
    <property type="entry name" value="Dup_hybrid_motif"/>
</dbReference>
<accession>A0A6A8MAU1</accession>
<dbReference type="RefSeq" id="WP_154547842.1">
    <property type="nucleotide sequence ID" value="NZ_VUMX01000007.1"/>
</dbReference>
<protein>
    <submittedName>
        <fullName evidence="8">PTS glucose transporter subunit IIA</fullName>
    </submittedName>
</protein>
<dbReference type="Gene3D" id="2.70.70.10">
    <property type="entry name" value="Glucose Permease (Domain IIA)"/>
    <property type="match status" value="1"/>
</dbReference>
<comment type="subcellular location">
    <subcellularLocation>
        <location evidence="1">Cytoplasm</location>
    </subcellularLocation>
</comment>
<dbReference type="OrthoDB" id="9769191at2"/>